<gene>
    <name evidence="8" type="primary">8232819</name>
    <name evidence="7" type="ORF">Phum_PHUM593520</name>
</gene>
<dbReference type="GO" id="GO:0005737">
    <property type="term" value="C:cytoplasm"/>
    <property type="evidence" value="ECO:0007669"/>
    <property type="project" value="TreeGrafter"/>
</dbReference>
<dbReference type="InterPro" id="IPR036034">
    <property type="entry name" value="PDZ_sf"/>
</dbReference>
<feature type="compositionally biased region" description="Acidic residues" evidence="4">
    <location>
        <begin position="64"/>
        <end position="73"/>
    </location>
</feature>
<accession>E0W2I9</accession>
<dbReference type="CDD" id="cd06793">
    <property type="entry name" value="PDZ2_APBA1_3-like"/>
    <property type="match status" value="1"/>
</dbReference>
<dbReference type="PROSITE" id="PS50106">
    <property type="entry name" value="PDZ"/>
    <property type="match status" value="2"/>
</dbReference>
<dbReference type="CDD" id="cd06720">
    <property type="entry name" value="PDZ1_APBA1_3-like"/>
    <property type="match status" value="1"/>
</dbReference>
<reference evidence="8" key="3">
    <citation type="submission" date="2021-02" db="UniProtKB">
        <authorList>
            <consortium name="EnsemblMetazoa"/>
        </authorList>
    </citation>
    <scope>IDENTIFICATION</scope>
    <source>
        <strain evidence="8">USDA</strain>
    </source>
</reference>
<feature type="region of interest" description="Disordered" evidence="4">
    <location>
        <begin position="867"/>
        <end position="922"/>
    </location>
</feature>
<evidence type="ECO:0000256" key="2">
    <source>
        <dbReference type="ARBA" id="ARBA00022553"/>
    </source>
</evidence>
<dbReference type="eggNOG" id="KOG3605">
    <property type="taxonomic scope" value="Eukaryota"/>
</dbReference>
<keyword evidence="1" id="KW-0813">Transport</keyword>
<evidence type="ECO:0000259" key="5">
    <source>
        <dbReference type="PROSITE" id="PS01179"/>
    </source>
</evidence>
<feature type="region of interest" description="Disordered" evidence="4">
    <location>
        <begin position="235"/>
        <end position="273"/>
    </location>
</feature>
<dbReference type="InterPro" id="IPR001478">
    <property type="entry name" value="PDZ"/>
</dbReference>
<feature type="compositionally biased region" description="Polar residues" evidence="4">
    <location>
        <begin position="890"/>
        <end position="906"/>
    </location>
</feature>
<dbReference type="KEGG" id="phu:Phum_PHUM593520"/>
<dbReference type="InParanoid" id="E0W2I9"/>
<dbReference type="HOGENOM" id="CLU_003303_1_0_1"/>
<dbReference type="InterPro" id="IPR011993">
    <property type="entry name" value="PH-like_dom_sf"/>
</dbReference>
<dbReference type="FunFam" id="2.30.29.30:FF:000207">
    <property type="entry name" value="Protein CBR-LIN-10, isoform a"/>
    <property type="match status" value="1"/>
</dbReference>
<dbReference type="FunFam" id="2.30.42.10:FF:000007">
    <property type="entry name" value="Amyloid beta A4 protein-binding family A member"/>
    <property type="match status" value="1"/>
</dbReference>
<dbReference type="PANTHER" id="PTHR12345:SF16">
    <property type="entry name" value="X11L, ISOFORM F-RELATED"/>
    <property type="match status" value="1"/>
</dbReference>
<feature type="compositionally biased region" description="Polar residues" evidence="4">
    <location>
        <begin position="631"/>
        <end position="644"/>
    </location>
</feature>
<evidence type="ECO:0000313" key="7">
    <source>
        <dbReference type="EMBL" id="EEB19845.1"/>
    </source>
</evidence>
<dbReference type="EMBL" id="DS235878">
    <property type="protein sequence ID" value="EEB19845.1"/>
    <property type="molecule type" value="Genomic_DNA"/>
</dbReference>
<feature type="compositionally biased region" description="Basic and acidic residues" evidence="4">
    <location>
        <begin position="237"/>
        <end position="255"/>
    </location>
</feature>
<dbReference type="SUPFAM" id="SSF50729">
    <property type="entry name" value="PH domain-like"/>
    <property type="match status" value="1"/>
</dbReference>
<evidence type="ECO:0000256" key="3">
    <source>
        <dbReference type="ARBA" id="ARBA00022737"/>
    </source>
</evidence>
<dbReference type="STRING" id="121224.E0W2I9"/>
<feature type="region of interest" description="Disordered" evidence="4">
    <location>
        <begin position="57"/>
        <end position="84"/>
    </location>
</feature>
<dbReference type="InterPro" id="IPR051230">
    <property type="entry name" value="APP-Binding"/>
</dbReference>
<dbReference type="InterPro" id="IPR006020">
    <property type="entry name" value="PTB/PI_dom"/>
</dbReference>
<dbReference type="RefSeq" id="XP_002432583.1">
    <property type="nucleotide sequence ID" value="XM_002432538.1"/>
</dbReference>
<evidence type="ECO:0000313" key="9">
    <source>
        <dbReference type="Proteomes" id="UP000009046"/>
    </source>
</evidence>
<feature type="compositionally biased region" description="Basic and acidic residues" evidence="4">
    <location>
        <begin position="800"/>
        <end position="811"/>
    </location>
</feature>
<keyword evidence="9" id="KW-1185">Reference proteome</keyword>
<feature type="compositionally biased region" description="Basic and acidic residues" evidence="4">
    <location>
        <begin position="909"/>
        <end position="922"/>
    </location>
</feature>
<dbReference type="CDD" id="cd01208">
    <property type="entry name" value="PTB_X11"/>
    <property type="match status" value="1"/>
</dbReference>
<dbReference type="Gene3D" id="2.30.42.10">
    <property type="match status" value="2"/>
</dbReference>
<organism>
    <name type="scientific">Pediculus humanus subsp. corporis</name>
    <name type="common">Body louse</name>
    <dbReference type="NCBI Taxonomy" id="121224"/>
    <lineage>
        <taxon>Eukaryota</taxon>
        <taxon>Metazoa</taxon>
        <taxon>Ecdysozoa</taxon>
        <taxon>Arthropoda</taxon>
        <taxon>Hexapoda</taxon>
        <taxon>Insecta</taxon>
        <taxon>Pterygota</taxon>
        <taxon>Neoptera</taxon>
        <taxon>Paraneoptera</taxon>
        <taxon>Psocodea</taxon>
        <taxon>Troctomorpha</taxon>
        <taxon>Phthiraptera</taxon>
        <taxon>Anoplura</taxon>
        <taxon>Pediculidae</taxon>
        <taxon>Pediculus</taxon>
    </lineage>
</organism>
<dbReference type="GO" id="GO:0007268">
    <property type="term" value="P:chemical synaptic transmission"/>
    <property type="evidence" value="ECO:0007669"/>
    <property type="project" value="TreeGrafter"/>
</dbReference>
<dbReference type="SMART" id="SM00228">
    <property type="entry name" value="PDZ"/>
    <property type="match status" value="2"/>
</dbReference>
<dbReference type="PANTHER" id="PTHR12345">
    <property type="entry name" value="SYNTENIN RELATED"/>
    <property type="match status" value="1"/>
</dbReference>
<dbReference type="VEuPathDB" id="VectorBase:PHUM593520"/>
<feature type="compositionally biased region" description="Polar residues" evidence="4">
    <location>
        <begin position="449"/>
        <end position="468"/>
    </location>
</feature>
<feature type="region of interest" description="Disordered" evidence="4">
    <location>
        <begin position="621"/>
        <end position="657"/>
    </location>
</feature>
<protein>
    <recommendedName>
        <fullName evidence="10">Protein lin-10</fullName>
    </recommendedName>
</protein>
<dbReference type="SMART" id="SM00462">
    <property type="entry name" value="PTB"/>
    <property type="match status" value="1"/>
</dbReference>
<feature type="compositionally biased region" description="Basic and acidic residues" evidence="4">
    <location>
        <begin position="761"/>
        <end position="777"/>
    </location>
</feature>
<evidence type="ECO:0000256" key="4">
    <source>
        <dbReference type="SAM" id="MobiDB-lite"/>
    </source>
</evidence>
<dbReference type="PROSITE" id="PS01179">
    <property type="entry name" value="PID"/>
    <property type="match status" value="1"/>
</dbReference>
<dbReference type="Proteomes" id="UP000009046">
    <property type="component" value="Unassembled WGS sequence"/>
</dbReference>
<keyword evidence="3" id="KW-0677">Repeat</keyword>
<dbReference type="FunCoup" id="E0W2I9">
    <property type="interactions" value="243"/>
</dbReference>
<name>E0W2I9_PEDHC</name>
<dbReference type="OMA" id="MVNPAHI"/>
<feature type="compositionally biased region" description="Low complexity" evidence="4">
    <location>
        <begin position="741"/>
        <end position="754"/>
    </location>
</feature>
<feature type="region of interest" description="Disordered" evidence="4">
    <location>
        <begin position="449"/>
        <end position="475"/>
    </location>
</feature>
<reference evidence="7" key="1">
    <citation type="submission" date="2007-04" db="EMBL/GenBank/DDBJ databases">
        <title>Annotation of Pediculus humanus corporis strain USDA.</title>
        <authorList>
            <person name="Kirkness E."/>
            <person name="Hannick L."/>
            <person name="Hass B."/>
            <person name="Bruggner R."/>
            <person name="Lawson D."/>
            <person name="Bidwell S."/>
            <person name="Joardar V."/>
            <person name="Caler E."/>
            <person name="Walenz B."/>
            <person name="Inman J."/>
            <person name="Schobel S."/>
            <person name="Galinsky K."/>
            <person name="Amedeo P."/>
            <person name="Strausberg R."/>
        </authorList>
    </citation>
    <scope>NUCLEOTIDE SEQUENCE</scope>
    <source>
        <strain evidence="7">USDA</strain>
    </source>
</reference>
<feature type="compositionally biased region" description="Acidic residues" evidence="4">
    <location>
        <begin position="779"/>
        <end position="790"/>
    </location>
</feature>
<reference evidence="7" key="2">
    <citation type="submission" date="2007-04" db="EMBL/GenBank/DDBJ databases">
        <title>The genome of the human body louse.</title>
        <authorList>
            <consortium name="The Human Body Louse Genome Consortium"/>
            <person name="Kirkness E."/>
            <person name="Walenz B."/>
            <person name="Hass B."/>
            <person name="Bruggner R."/>
            <person name="Strausberg R."/>
        </authorList>
    </citation>
    <scope>NUCLEOTIDE SEQUENCE</scope>
    <source>
        <strain evidence="7">USDA</strain>
    </source>
</reference>
<evidence type="ECO:0000256" key="1">
    <source>
        <dbReference type="ARBA" id="ARBA00022448"/>
    </source>
</evidence>
<dbReference type="EMBL" id="AAZO01007232">
    <property type="status" value="NOT_ANNOTATED_CDS"/>
    <property type="molecule type" value="Genomic_DNA"/>
</dbReference>
<dbReference type="EnsemblMetazoa" id="PHUM593520-RA">
    <property type="protein sequence ID" value="PHUM593520-PA"/>
    <property type="gene ID" value="PHUM593520"/>
</dbReference>
<evidence type="ECO:0000313" key="8">
    <source>
        <dbReference type="EnsemblMetazoa" id="PHUM593520-PA"/>
    </source>
</evidence>
<dbReference type="GO" id="GO:0043197">
    <property type="term" value="C:dendritic spine"/>
    <property type="evidence" value="ECO:0007669"/>
    <property type="project" value="TreeGrafter"/>
</dbReference>
<sequence>MTSVVSLQLDGNDLNEQITKLFPKCRPRDLNLNPVHDDHLDNNAFIMDLDKEITRCGNEKSEEVQEEDDEENGSQDNDSTSNEEVDFTNEDLVVDHAYSGSEGQVIVLQSSKGATYKLRDSRIIEIAGGRELFSQSRTKALRSKLRNEPVSGILEKGSYKNKGIVNKNIWDSDSLKGNNREITETVFSTEIHSVKHQRSSNLPVTLSYNELGANSLNSIGGAGGSEVVVFDDIGDDNSWRKKGEEERKGLNKGKESVSSSPSPPSYHRTPSDFFKVANTSTNDMRNKSSLDLEHNKSPKVIGGLPIAEYDGSPRRYWPRHSDASQNAIHPPLPSAHSLLASPSVCPPRPGFPQRIVTITNNTPEQTSGNKQGSTSASPNQSTTGNPNFDYLYEFSETRKVLEEFFKQTDNSGSHNIQDFDELGYELRRQAGRGSAYVGLRLAKNLVQETSQKPQKTCNSGLTEQQHQTENSREQDITEHDCNFLDLSADSASTEDLGDTEVGLQVGHSRNFTLSPETTDCDSNCGDLDSEVSLLLVDNNMAEQPLKIVIFFFLTDSFEKGHADQNDEGGNMQITDSLRVYSSMPILEDGLSSGHASDTDNNNPTVVLMKRQITEIEKEIIQKQNKKSNQTVHVVNGSSKTSDSVSPVHKQQMDKNSISEDKLILNYKNNNKQNTTSRDVYENDPEIEALDPLNASQVTPPPPAPAPHRSLCIDTHSQESVEAAIKDIRLTLQRTKTLPLKSPNSDEPNESSNSPIWVPRCKVRDSGTYESRKSRNGSEEGIEDEEADTDLETDRLLGQQRTDDHGFYDDKLGWKKPKSRTVMPSSLINSNKMSSSTPLKSTASNVVVPVVAAASASAAATSLDSLPKISIPPEVSTIPPSNGGLVESPLDISSSPVKDNGVTTSLPTKTKKDKDGSKKRGRNKEVLIHEPSVLIEGVLFRARYLGSTQLVCEGQPTKSTRMMQAEEAVSRIKAPEGESQPSTEVDLFISTEKIMVLNTDLKEIMMDHALRTISYIADIGDLVVLMARRRYVPHDVEESSKMTRTPKMICHVFESEEAQFIAQSIGQAFQVAYMEFLKANGIEDHSFVKEMDYQEVLNSQEIFGDELQMFAKKEMQKEVVVPKAKGEILGVVIVESGWGSMLPTVVIANLAPSGAAARCGQLNIGDQIIAINGISLVGLPLSTCQTYIKNTKNQTVVKLTVVPCAPVVEVKIKRPDTKYQLGFSVQNGVICSLLRGGIAERGGVRVGHRIIEINNQSVVAVPHEKIVNLLATSVGEILMKTMPTSMFRLLTGQETPLYI</sequence>
<feature type="domain" description="PDZ" evidence="6">
    <location>
        <begin position="1117"/>
        <end position="1202"/>
    </location>
</feature>
<keyword evidence="2" id="KW-0597">Phosphoprotein</keyword>
<feature type="region of interest" description="Disordered" evidence="4">
    <location>
        <begin position="735"/>
        <end position="811"/>
    </location>
</feature>
<feature type="domain" description="PID" evidence="5">
    <location>
        <begin position="936"/>
        <end position="1082"/>
    </location>
</feature>
<dbReference type="FunFam" id="2.30.42.10:FF:000017">
    <property type="entry name" value="Amyloid beta A4 protein-binding family A member 1"/>
    <property type="match status" value="1"/>
</dbReference>
<dbReference type="Pfam" id="PF00595">
    <property type="entry name" value="PDZ"/>
    <property type="match status" value="2"/>
</dbReference>
<proteinExistence type="predicted"/>
<dbReference type="Pfam" id="PF00640">
    <property type="entry name" value="PID"/>
    <property type="match status" value="1"/>
</dbReference>
<dbReference type="GeneID" id="8232819"/>
<feature type="domain" description="PDZ" evidence="6">
    <location>
        <begin position="1208"/>
        <end position="1284"/>
    </location>
</feature>
<dbReference type="OrthoDB" id="5987010at2759"/>
<dbReference type="Gene3D" id="2.30.29.30">
    <property type="entry name" value="Pleckstrin-homology domain (PH domain)/Phosphotyrosine-binding domain (PTB)"/>
    <property type="match status" value="1"/>
</dbReference>
<dbReference type="GO" id="GO:0005886">
    <property type="term" value="C:plasma membrane"/>
    <property type="evidence" value="ECO:0007669"/>
    <property type="project" value="TreeGrafter"/>
</dbReference>
<dbReference type="CTD" id="8232819"/>
<evidence type="ECO:0000259" key="6">
    <source>
        <dbReference type="PROSITE" id="PS50106"/>
    </source>
</evidence>
<dbReference type="SUPFAM" id="SSF50156">
    <property type="entry name" value="PDZ domain-like"/>
    <property type="match status" value="2"/>
</dbReference>
<feature type="region of interest" description="Disordered" evidence="4">
    <location>
        <begin position="361"/>
        <end position="386"/>
    </location>
</feature>
<evidence type="ECO:0008006" key="10">
    <source>
        <dbReference type="Google" id="ProtNLM"/>
    </source>
</evidence>